<feature type="region of interest" description="Disordered" evidence="1">
    <location>
        <begin position="96"/>
        <end position="127"/>
    </location>
</feature>
<feature type="compositionally biased region" description="Basic and acidic residues" evidence="1">
    <location>
        <begin position="7"/>
        <end position="35"/>
    </location>
</feature>
<feature type="region of interest" description="Disordered" evidence="1">
    <location>
        <begin position="1"/>
        <end position="51"/>
    </location>
</feature>
<organism evidence="2 3">
    <name type="scientific">Acaulospora morrowiae</name>
    <dbReference type="NCBI Taxonomy" id="94023"/>
    <lineage>
        <taxon>Eukaryota</taxon>
        <taxon>Fungi</taxon>
        <taxon>Fungi incertae sedis</taxon>
        <taxon>Mucoromycota</taxon>
        <taxon>Glomeromycotina</taxon>
        <taxon>Glomeromycetes</taxon>
        <taxon>Diversisporales</taxon>
        <taxon>Acaulosporaceae</taxon>
        <taxon>Acaulospora</taxon>
    </lineage>
</organism>
<protein>
    <submittedName>
        <fullName evidence="2">1150_t:CDS:1</fullName>
    </submittedName>
</protein>
<name>A0A9N9N2L3_9GLOM</name>
<evidence type="ECO:0000313" key="2">
    <source>
        <dbReference type="EMBL" id="CAG8697632.1"/>
    </source>
</evidence>
<sequence length="127" mass="14299">MKKQKRSVHDGTENPAVKQKDTKHHFFETRFRREPIPNITPTADLGSEHPSLAGLTEPGYADISIRTFTIASKTGTRWQYGWIHNQTPFLRNELRREPAPNTTPTADLGSEHPSLVGLTGPGNVWEK</sequence>
<proteinExistence type="predicted"/>
<feature type="non-terminal residue" evidence="2">
    <location>
        <position position="127"/>
    </location>
</feature>
<evidence type="ECO:0000256" key="1">
    <source>
        <dbReference type="SAM" id="MobiDB-lite"/>
    </source>
</evidence>
<dbReference type="AlphaFoldDB" id="A0A9N9N2L3"/>
<dbReference type="EMBL" id="CAJVPV010016345">
    <property type="protein sequence ID" value="CAG8697632.1"/>
    <property type="molecule type" value="Genomic_DNA"/>
</dbReference>
<gene>
    <name evidence="2" type="ORF">AMORRO_LOCUS11933</name>
</gene>
<reference evidence="2" key="1">
    <citation type="submission" date="2021-06" db="EMBL/GenBank/DDBJ databases">
        <authorList>
            <person name="Kallberg Y."/>
            <person name="Tangrot J."/>
            <person name="Rosling A."/>
        </authorList>
    </citation>
    <scope>NUCLEOTIDE SEQUENCE</scope>
    <source>
        <strain evidence="2">CL551</strain>
    </source>
</reference>
<comment type="caution">
    <text evidence="2">The sequence shown here is derived from an EMBL/GenBank/DDBJ whole genome shotgun (WGS) entry which is preliminary data.</text>
</comment>
<accession>A0A9N9N2L3</accession>
<keyword evidence="3" id="KW-1185">Reference proteome</keyword>
<dbReference type="Proteomes" id="UP000789342">
    <property type="component" value="Unassembled WGS sequence"/>
</dbReference>
<evidence type="ECO:0000313" key="3">
    <source>
        <dbReference type="Proteomes" id="UP000789342"/>
    </source>
</evidence>